<dbReference type="Proteomes" id="UP000625631">
    <property type="component" value="Unassembled WGS sequence"/>
</dbReference>
<reference evidence="2 3" key="1">
    <citation type="submission" date="2020-12" db="EMBL/GenBank/DDBJ databases">
        <title>Hymenobacter sp.</title>
        <authorList>
            <person name="Kim M.K."/>
        </authorList>
    </citation>
    <scope>NUCLEOTIDE SEQUENCE [LARGE SCALE GENOMIC DNA]</scope>
    <source>
        <strain evidence="2 3">BT442</strain>
    </source>
</reference>
<name>A0ABS0Q6B7_9BACT</name>
<protein>
    <submittedName>
        <fullName evidence="2">DUF3570 domain-containing protein</fullName>
    </submittedName>
</protein>
<feature type="signal peptide" evidence="1">
    <location>
        <begin position="1"/>
        <end position="20"/>
    </location>
</feature>
<accession>A0ABS0Q6B7</accession>
<keyword evidence="1" id="KW-0732">Signal</keyword>
<dbReference type="EMBL" id="JAEDAE010000003">
    <property type="protein sequence ID" value="MBH8558193.1"/>
    <property type="molecule type" value="Genomic_DNA"/>
</dbReference>
<evidence type="ECO:0000313" key="3">
    <source>
        <dbReference type="Proteomes" id="UP000625631"/>
    </source>
</evidence>
<sequence>MKKLLFVLLTLSASATTALAQTGTTQNPNRIDGYGAPVSPSVPVSRAADEATIDIIGGYYQQDGSHGAVEGGRGTQQLTDVPPAIIVNVPLDTVSRLTVNVGADFYASASTDRIDFALSTPSAHDVRYHGDFGYSREQKSKGTIWGVGTGVSKEYDYLSFNLAGSFAKTSQDGNRQLSLAGQVFFDRVTLIQPLELREGYTTGSTTNRGEKNYGTDTRQTYNFTATYSQVLAKRLQAAISTELVSQNGLLSTPFHRVYFRDNTTELNKAPTSVGDSFSPRVATAARIENLPRARFKYPVSLRVNYYATDLVQVRAFYRFYNDNFGITAHTFELELPVKITPFFVAYPFYRYHTQTAARYFAPFMEHSITDTYYTSDYDLSAFSANKVGLGLRYSPVYGIGRFHVPGKNAQGLPRVMRFKSLDLRYANYQQTGSTIYTAANRADLKANIISFDLGFAL</sequence>
<comment type="caution">
    <text evidence="2">The sequence shown here is derived from an EMBL/GenBank/DDBJ whole genome shotgun (WGS) entry which is preliminary data.</text>
</comment>
<evidence type="ECO:0000256" key="1">
    <source>
        <dbReference type="SAM" id="SignalP"/>
    </source>
</evidence>
<dbReference type="RefSeq" id="WP_198075239.1">
    <property type="nucleotide sequence ID" value="NZ_JAEDAE010000003.1"/>
</dbReference>
<feature type="chain" id="PRO_5045676466" evidence="1">
    <location>
        <begin position="21"/>
        <end position="457"/>
    </location>
</feature>
<evidence type="ECO:0000313" key="2">
    <source>
        <dbReference type="EMBL" id="MBH8558193.1"/>
    </source>
</evidence>
<keyword evidence="3" id="KW-1185">Reference proteome</keyword>
<gene>
    <name evidence="2" type="ORF">I7X13_09055</name>
</gene>
<organism evidence="2 3">
    <name type="scientific">Hymenobacter negativus</name>
    <dbReference type="NCBI Taxonomy" id="2795026"/>
    <lineage>
        <taxon>Bacteria</taxon>
        <taxon>Pseudomonadati</taxon>
        <taxon>Bacteroidota</taxon>
        <taxon>Cytophagia</taxon>
        <taxon>Cytophagales</taxon>
        <taxon>Hymenobacteraceae</taxon>
        <taxon>Hymenobacter</taxon>
    </lineage>
</organism>
<dbReference type="Pfam" id="PF12094">
    <property type="entry name" value="DUF3570"/>
    <property type="match status" value="1"/>
</dbReference>
<proteinExistence type="predicted"/>
<dbReference type="InterPro" id="IPR021953">
    <property type="entry name" value="DUF3570"/>
</dbReference>